<dbReference type="InterPro" id="IPR001387">
    <property type="entry name" value="Cro/C1-type_HTH"/>
</dbReference>
<sequence length="129" mass="13651">MSQSSGGGETWWEYLIRVTDKASQVEIARAAGVDPASVSRWKLGKNTPSADRVIAVARHFGRNPVEALVVAGYLQADEVDATVELAASAAALTDDELLTAIGRRLARAADRDDAPPPVSELHAARRSGS</sequence>
<name>A0ABS7P781_9NOCA</name>
<reference evidence="3 4" key="1">
    <citation type="submission" date="2020-06" db="EMBL/GenBank/DDBJ databases">
        <title>Taxonomy, biology and ecology of Rhodococcus bacteria occurring in California pistachio and other woody hosts as revealed by genome sequence analyses.</title>
        <authorList>
            <person name="Gai Y."/>
            <person name="Riely B."/>
        </authorList>
    </citation>
    <scope>NUCLEOTIDE SEQUENCE [LARGE SCALE GENOMIC DNA]</scope>
    <source>
        <strain evidence="3 4">BP-281</strain>
    </source>
</reference>
<organism evidence="3 4">
    <name type="scientific">Rhodococcoides corynebacterioides</name>
    <dbReference type="NCBI Taxonomy" id="53972"/>
    <lineage>
        <taxon>Bacteria</taxon>
        <taxon>Bacillati</taxon>
        <taxon>Actinomycetota</taxon>
        <taxon>Actinomycetes</taxon>
        <taxon>Mycobacteriales</taxon>
        <taxon>Nocardiaceae</taxon>
        <taxon>Rhodococcoides</taxon>
    </lineage>
</organism>
<dbReference type="Gene3D" id="1.10.260.40">
    <property type="entry name" value="lambda repressor-like DNA-binding domains"/>
    <property type="match status" value="1"/>
</dbReference>
<evidence type="ECO:0000259" key="2">
    <source>
        <dbReference type="PROSITE" id="PS50943"/>
    </source>
</evidence>
<dbReference type="SMART" id="SM00530">
    <property type="entry name" value="HTH_XRE"/>
    <property type="match status" value="1"/>
</dbReference>
<dbReference type="Pfam" id="PF01381">
    <property type="entry name" value="HTH_3"/>
    <property type="match status" value="1"/>
</dbReference>
<protein>
    <submittedName>
        <fullName evidence="3">Helix-turn-helix transcriptional regulator</fullName>
    </submittedName>
</protein>
<dbReference type="CDD" id="cd00093">
    <property type="entry name" value="HTH_XRE"/>
    <property type="match status" value="1"/>
</dbReference>
<evidence type="ECO:0000256" key="1">
    <source>
        <dbReference type="SAM" id="MobiDB-lite"/>
    </source>
</evidence>
<dbReference type="RefSeq" id="WP_222685169.1">
    <property type="nucleotide sequence ID" value="NZ_JABUBT010000019.1"/>
</dbReference>
<feature type="domain" description="HTH cro/C1-type" evidence="2">
    <location>
        <begin position="23"/>
        <end position="68"/>
    </location>
</feature>
<dbReference type="EMBL" id="JABUBU010000015">
    <property type="protein sequence ID" value="MBY6367901.1"/>
    <property type="molecule type" value="Genomic_DNA"/>
</dbReference>
<keyword evidence="4" id="KW-1185">Reference proteome</keyword>
<evidence type="ECO:0000313" key="3">
    <source>
        <dbReference type="EMBL" id="MBY6367901.1"/>
    </source>
</evidence>
<proteinExistence type="predicted"/>
<dbReference type="SUPFAM" id="SSF47413">
    <property type="entry name" value="lambda repressor-like DNA-binding domains"/>
    <property type="match status" value="1"/>
</dbReference>
<gene>
    <name evidence="3" type="ORF">HQ603_14185</name>
</gene>
<evidence type="ECO:0000313" key="4">
    <source>
        <dbReference type="Proteomes" id="UP000825228"/>
    </source>
</evidence>
<feature type="region of interest" description="Disordered" evidence="1">
    <location>
        <begin position="106"/>
        <end position="129"/>
    </location>
</feature>
<accession>A0ABS7P781</accession>
<dbReference type="Proteomes" id="UP000825228">
    <property type="component" value="Unassembled WGS sequence"/>
</dbReference>
<dbReference type="InterPro" id="IPR010982">
    <property type="entry name" value="Lambda_DNA-bd_dom_sf"/>
</dbReference>
<dbReference type="PROSITE" id="PS50943">
    <property type="entry name" value="HTH_CROC1"/>
    <property type="match status" value="1"/>
</dbReference>
<comment type="caution">
    <text evidence="3">The sequence shown here is derived from an EMBL/GenBank/DDBJ whole genome shotgun (WGS) entry which is preliminary data.</text>
</comment>